<dbReference type="OMA" id="KYFVIMN"/>
<proteinExistence type="predicted"/>
<dbReference type="Gene3D" id="3.40.50.1110">
    <property type="entry name" value="SGNH hydrolase"/>
    <property type="match status" value="1"/>
</dbReference>
<dbReference type="EMBL" id="NCSJ02000097">
    <property type="protein sequence ID" value="RFU30577.1"/>
    <property type="molecule type" value="Genomic_DNA"/>
</dbReference>
<dbReference type="GO" id="GO:0016788">
    <property type="term" value="F:hydrolase activity, acting on ester bonds"/>
    <property type="evidence" value="ECO:0007669"/>
    <property type="project" value="InterPro"/>
</dbReference>
<keyword evidence="4" id="KW-1185">Reference proteome</keyword>
<evidence type="ECO:0000313" key="3">
    <source>
        <dbReference type="EMBL" id="RFU30577.1"/>
    </source>
</evidence>
<name>A0A3E2HB89_SCYLI</name>
<accession>A0A3E2HB89</accession>
<organism evidence="3 4">
    <name type="scientific">Scytalidium lignicola</name>
    <name type="common">Hyphomycete</name>
    <dbReference type="NCBI Taxonomy" id="5539"/>
    <lineage>
        <taxon>Eukaryota</taxon>
        <taxon>Fungi</taxon>
        <taxon>Dikarya</taxon>
        <taxon>Ascomycota</taxon>
        <taxon>Pezizomycotina</taxon>
        <taxon>Leotiomycetes</taxon>
        <taxon>Leotiomycetes incertae sedis</taxon>
        <taxon>Scytalidium</taxon>
    </lineage>
</organism>
<feature type="chain" id="PRO_5017679932" evidence="2">
    <location>
        <begin position="16"/>
        <end position="363"/>
    </location>
</feature>
<dbReference type="CDD" id="cd01846">
    <property type="entry name" value="fatty_acyltransferase_like"/>
    <property type="match status" value="1"/>
</dbReference>
<dbReference type="InterPro" id="IPR051058">
    <property type="entry name" value="GDSL_Est/Lipase"/>
</dbReference>
<dbReference type="AlphaFoldDB" id="A0A3E2HB89"/>
<keyword evidence="1" id="KW-0378">Hydrolase</keyword>
<dbReference type="Proteomes" id="UP000258309">
    <property type="component" value="Unassembled WGS sequence"/>
</dbReference>
<sequence>MQLFWVSLLAASAIASSTKPWVRYFDNLVTFGDSYTDENRLGYFISHNGQAPPPGLLLPESTSTPGGGITWDRWVSKYTGAMLFNYAVSGAVCSNEITPRWFSTINAPFPDVIYEVNAFVADAHYINATTGTNTLYTKRRSDNTVYSIFIGTNDLGNDAFLTDSQVAEKTIPNYVDCIFDRFDTLYENGARYLVVMNTAPLELSPQYGLPGAGGVAASHYFPDKPANITEISGKMKEYTKLVNAYLNYRVPFELQIKDRYPGAQMAIFDINSLMTYVYHNPGEFFTSPVNVTGFYYHCDVATGSTCTPEPESLDHFMWYDELHPSQTTDEAIAHEFVKLIQGTSKYATYWHSERFGDANPSLP</sequence>
<dbReference type="Pfam" id="PF00657">
    <property type="entry name" value="Lipase_GDSL"/>
    <property type="match status" value="1"/>
</dbReference>
<dbReference type="PANTHER" id="PTHR45648:SF22">
    <property type="entry name" value="GDSL LIPASE_ACYLHYDROLASE FAMILY PROTEIN (AFU_ORTHOLOGUE AFUA_4G14700)"/>
    <property type="match status" value="1"/>
</dbReference>
<evidence type="ECO:0000256" key="1">
    <source>
        <dbReference type="ARBA" id="ARBA00022801"/>
    </source>
</evidence>
<keyword evidence="2" id="KW-0732">Signal</keyword>
<evidence type="ECO:0000256" key="2">
    <source>
        <dbReference type="SAM" id="SignalP"/>
    </source>
</evidence>
<dbReference type="STRING" id="5539.A0A3E2HB89"/>
<dbReference type="InterPro" id="IPR036514">
    <property type="entry name" value="SGNH_hydro_sf"/>
</dbReference>
<dbReference type="PANTHER" id="PTHR45648">
    <property type="entry name" value="GDSL LIPASE/ACYLHYDROLASE FAMILY PROTEIN (AFU_ORTHOLOGUE AFUA_4G14700)"/>
    <property type="match status" value="1"/>
</dbReference>
<dbReference type="InterPro" id="IPR001087">
    <property type="entry name" value="GDSL"/>
</dbReference>
<feature type="signal peptide" evidence="2">
    <location>
        <begin position="1"/>
        <end position="15"/>
    </location>
</feature>
<feature type="non-terminal residue" evidence="3">
    <location>
        <position position="363"/>
    </location>
</feature>
<protein>
    <submittedName>
        <fullName evidence="3">Uncharacterized protein</fullName>
    </submittedName>
</protein>
<dbReference type="SUPFAM" id="SSF52266">
    <property type="entry name" value="SGNH hydrolase"/>
    <property type="match status" value="1"/>
</dbReference>
<feature type="non-terminal residue" evidence="3">
    <location>
        <position position="1"/>
    </location>
</feature>
<comment type="caution">
    <text evidence="3">The sequence shown here is derived from an EMBL/GenBank/DDBJ whole genome shotgun (WGS) entry which is preliminary data.</text>
</comment>
<dbReference type="OrthoDB" id="1600564at2759"/>
<gene>
    <name evidence="3" type="ORF">B7463_g5801</name>
</gene>
<evidence type="ECO:0000313" key="4">
    <source>
        <dbReference type="Proteomes" id="UP000258309"/>
    </source>
</evidence>
<reference evidence="3 4" key="1">
    <citation type="submission" date="2018-05" db="EMBL/GenBank/DDBJ databases">
        <title>Draft genome sequence of Scytalidium lignicola DSM 105466, a ubiquitous saprotrophic fungus.</title>
        <authorList>
            <person name="Buettner E."/>
            <person name="Gebauer A.M."/>
            <person name="Hofrichter M."/>
            <person name="Liers C."/>
            <person name="Kellner H."/>
        </authorList>
    </citation>
    <scope>NUCLEOTIDE SEQUENCE [LARGE SCALE GENOMIC DNA]</scope>
    <source>
        <strain evidence="3 4">DSM 105466</strain>
    </source>
</reference>